<evidence type="ECO:0000256" key="4">
    <source>
        <dbReference type="ARBA" id="ARBA00022475"/>
    </source>
</evidence>
<dbReference type="NCBIfam" id="TIGR01726">
    <property type="entry name" value="HEQRo_perm_3TM"/>
    <property type="match status" value="1"/>
</dbReference>
<evidence type="ECO:0000313" key="12">
    <source>
        <dbReference type="Proteomes" id="UP001558652"/>
    </source>
</evidence>
<keyword evidence="3" id="KW-0813">Transport</keyword>
<protein>
    <recommendedName>
        <fullName evidence="10">ABC transmembrane type-1 domain-containing protein</fullName>
    </recommendedName>
</protein>
<comment type="caution">
    <text evidence="11">The sequence shown here is derived from an EMBL/GenBank/DDBJ whole genome shotgun (WGS) entry which is preliminary data.</text>
</comment>
<evidence type="ECO:0000256" key="5">
    <source>
        <dbReference type="ARBA" id="ARBA00022692"/>
    </source>
</evidence>
<keyword evidence="4" id="KW-1003">Cell membrane</keyword>
<dbReference type="AlphaFoldDB" id="A0ABD0Y5M7"/>
<dbReference type="EMBL" id="JBFDAA010000026">
    <property type="protein sequence ID" value="KAL1110058.1"/>
    <property type="molecule type" value="Genomic_DNA"/>
</dbReference>
<feature type="domain" description="ABC transmembrane type-1" evidence="10">
    <location>
        <begin position="99"/>
        <end position="296"/>
    </location>
</feature>
<feature type="transmembrane region" description="Helical" evidence="9">
    <location>
        <begin position="177"/>
        <end position="196"/>
    </location>
</feature>
<evidence type="ECO:0000259" key="10">
    <source>
        <dbReference type="PROSITE" id="PS50928"/>
    </source>
</evidence>
<dbReference type="FunFam" id="1.10.3720.10:FF:000033">
    <property type="entry name" value="Polar amino acid ABC transporter permease"/>
    <property type="match status" value="1"/>
</dbReference>
<dbReference type="Gene3D" id="1.10.3720.10">
    <property type="entry name" value="MetI-like"/>
    <property type="match status" value="1"/>
</dbReference>
<dbReference type="GO" id="GO:0005886">
    <property type="term" value="C:plasma membrane"/>
    <property type="evidence" value="ECO:0007669"/>
    <property type="project" value="UniProtKB-SubCell"/>
</dbReference>
<evidence type="ECO:0000256" key="6">
    <source>
        <dbReference type="ARBA" id="ARBA00022970"/>
    </source>
</evidence>
<evidence type="ECO:0000256" key="9">
    <source>
        <dbReference type="SAM" id="Phobius"/>
    </source>
</evidence>
<keyword evidence="6" id="KW-0029">Amino-acid transport</keyword>
<evidence type="ECO:0000313" key="11">
    <source>
        <dbReference type="EMBL" id="KAL1110058.1"/>
    </source>
</evidence>
<evidence type="ECO:0000256" key="2">
    <source>
        <dbReference type="ARBA" id="ARBA00010072"/>
    </source>
</evidence>
<dbReference type="InterPro" id="IPR043429">
    <property type="entry name" value="ArtM/GltK/GlnP/TcyL/YhdX-like"/>
</dbReference>
<dbReference type="PANTHER" id="PTHR30614">
    <property type="entry name" value="MEMBRANE COMPONENT OF AMINO ACID ABC TRANSPORTER"/>
    <property type="match status" value="1"/>
</dbReference>
<dbReference type="InterPro" id="IPR000515">
    <property type="entry name" value="MetI-like"/>
</dbReference>
<dbReference type="SUPFAM" id="SSF161098">
    <property type="entry name" value="MetI-like"/>
    <property type="match status" value="1"/>
</dbReference>
<keyword evidence="7 9" id="KW-1133">Transmembrane helix</keyword>
<keyword evidence="12" id="KW-1185">Reference proteome</keyword>
<feature type="transmembrane region" description="Helical" evidence="9">
    <location>
        <begin position="135"/>
        <end position="157"/>
    </location>
</feature>
<evidence type="ECO:0000256" key="1">
    <source>
        <dbReference type="ARBA" id="ARBA00004651"/>
    </source>
</evidence>
<dbReference type="Proteomes" id="UP001558652">
    <property type="component" value="Unassembled WGS sequence"/>
</dbReference>
<proteinExistence type="inferred from homology"/>
<evidence type="ECO:0000256" key="8">
    <source>
        <dbReference type="ARBA" id="ARBA00023136"/>
    </source>
</evidence>
<keyword evidence="8 9" id="KW-0472">Membrane</keyword>
<name>A0ABD0Y5M7_9HEMI</name>
<feature type="transmembrane region" description="Helical" evidence="9">
    <location>
        <begin position="277"/>
        <end position="299"/>
    </location>
</feature>
<reference evidence="11 12" key="1">
    <citation type="submission" date="2024-07" db="EMBL/GenBank/DDBJ databases">
        <title>Chromosome-level genome assembly of the water stick insect Ranatra chinensis (Heteroptera: Nepidae).</title>
        <authorList>
            <person name="Liu X."/>
        </authorList>
    </citation>
    <scope>NUCLEOTIDE SEQUENCE [LARGE SCALE GENOMIC DNA]</scope>
    <source>
        <strain evidence="11">Cailab_2021Rc</strain>
        <tissue evidence="11">Muscle</tissue>
    </source>
</reference>
<dbReference type="Gene3D" id="2.40.50.100">
    <property type="match status" value="1"/>
</dbReference>
<sequence length="306" mass="34050">MVYSANSINYNWHWSRVPQYFWTHGQTDIIAEHNGEVEEIKTTSDGTVITIMPDDDTVPAVYHLKKDATVYADEGETIRKGTSIAIAPFSEPGVLLKGLWLTLVISVAAIVLGIVIGLLAGLCRISSNPALRWWAITYIEIIRGSPLLVQIYLWYFVFGKLIDAQLGNIGLSPLSPLAYGAIALATFTGAYVAEIVRAGIQSVPRGQVEAARSLGLTRHQTMRRIVLPQAFRRILPPLAGQFISLIKDSSLLGVMAVQELTKRTREAITSSMQPFEFYFTCALLYLLLTFTLSIFVQYLERKAVRR</sequence>
<dbReference type="GO" id="GO:0006865">
    <property type="term" value="P:amino acid transport"/>
    <property type="evidence" value="ECO:0007669"/>
    <property type="project" value="UniProtKB-KW"/>
</dbReference>
<gene>
    <name evidence="11" type="ORF">AAG570_014063</name>
</gene>
<dbReference type="PANTHER" id="PTHR30614:SF20">
    <property type="entry name" value="GLUTAMINE TRANSPORT SYSTEM PERMEASE PROTEIN GLNP"/>
    <property type="match status" value="1"/>
</dbReference>
<evidence type="ECO:0000256" key="3">
    <source>
        <dbReference type="ARBA" id="ARBA00022448"/>
    </source>
</evidence>
<keyword evidence="5 9" id="KW-0812">Transmembrane</keyword>
<comment type="similarity">
    <text evidence="2">Belongs to the binding-protein-dependent transport system permease family. HisMQ subfamily.</text>
</comment>
<evidence type="ECO:0000256" key="7">
    <source>
        <dbReference type="ARBA" id="ARBA00022989"/>
    </source>
</evidence>
<comment type="subcellular location">
    <subcellularLocation>
        <location evidence="1">Cell membrane</location>
        <topology evidence="1">Multi-pass membrane protein</topology>
    </subcellularLocation>
</comment>
<feature type="transmembrane region" description="Helical" evidence="9">
    <location>
        <begin position="99"/>
        <end position="123"/>
    </location>
</feature>
<dbReference type="CDD" id="cd06261">
    <property type="entry name" value="TM_PBP2"/>
    <property type="match status" value="1"/>
</dbReference>
<organism evidence="11 12">
    <name type="scientific">Ranatra chinensis</name>
    <dbReference type="NCBI Taxonomy" id="642074"/>
    <lineage>
        <taxon>Eukaryota</taxon>
        <taxon>Metazoa</taxon>
        <taxon>Ecdysozoa</taxon>
        <taxon>Arthropoda</taxon>
        <taxon>Hexapoda</taxon>
        <taxon>Insecta</taxon>
        <taxon>Pterygota</taxon>
        <taxon>Neoptera</taxon>
        <taxon>Paraneoptera</taxon>
        <taxon>Hemiptera</taxon>
        <taxon>Heteroptera</taxon>
        <taxon>Panheteroptera</taxon>
        <taxon>Nepomorpha</taxon>
        <taxon>Nepidae</taxon>
        <taxon>Ranatrinae</taxon>
        <taxon>Ranatra</taxon>
    </lineage>
</organism>
<accession>A0ABD0Y5M7</accession>
<dbReference type="InterPro" id="IPR035906">
    <property type="entry name" value="MetI-like_sf"/>
</dbReference>
<dbReference type="PROSITE" id="PS50928">
    <property type="entry name" value="ABC_TM1"/>
    <property type="match status" value="1"/>
</dbReference>
<dbReference type="InterPro" id="IPR010065">
    <property type="entry name" value="AA_ABC_transptr_permease_3TM"/>
</dbReference>
<dbReference type="Pfam" id="PF00528">
    <property type="entry name" value="BPD_transp_1"/>
    <property type="match status" value="1"/>
</dbReference>